<dbReference type="InParanoid" id="A0A2I0LLK6"/>
<sequence length="278" mass="31233">CAPAEQQAGPKQFPKPPDSSATSENISPREPSRAAPRKRPRGNASKSPSPGRLSPWRSSKEHTMNSFNLSPKPVVSAAPRAKRRSWRRSSLKGTKRRKSLPPVHRDVSELSKSISLDLPEPDRLSLLLLSSFQFSAQKFKDTLKETDGFSPELFKANAQSVSEELKRYVQKLHRDGTLTSCVDDPKRALLDPALDESVAQIKEQIARFAAESQSWDELLLRYRENAEESSRRLEEHRWRSTGRTGGRPSAPVPSSRLKRTSWAPNPTTSRSWTSRGRS</sequence>
<evidence type="ECO:0000313" key="3">
    <source>
        <dbReference type="Proteomes" id="UP000053872"/>
    </source>
</evidence>
<feature type="compositionally biased region" description="Basic and acidic residues" evidence="1">
    <location>
        <begin position="228"/>
        <end position="238"/>
    </location>
</feature>
<protein>
    <submittedName>
        <fullName evidence="2">DSN1 homolog, MIS12 kinetochore complex component</fullName>
    </submittedName>
</protein>
<dbReference type="GO" id="GO:0007059">
    <property type="term" value="P:chromosome segregation"/>
    <property type="evidence" value="ECO:0007669"/>
    <property type="project" value="InterPro"/>
</dbReference>
<dbReference type="AlphaFoldDB" id="A0A2I0LLK6"/>
<feature type="region of interest" description="Disordered" evidence="1">
    <location>
        <begin position="228"/>
        <end position="278"/>
    </location>
</feature>
<dbReference type="GO" id="GO:0051301">
    <property type="term" value="P:cell division"/>
    <property type="evidence" value="ECO:0007669"/>
    <property type="project" value="InterPro"/>
</dbReference>
<reference evidence="2 3" key="1">
    <citation type="journal article" date="2013" name="Science">
        <title>Genomic diversity and evolution of the head crest in the rock pigeon.</title>
        <authorList>
            <person name="Shapiro M.D."/>
            <person name="Kronenberg Z."/>
            <person name="Li C."/>
            <person name="Domyan E.T."/>
            <person name="Pan H."/>
            <person name="Campbell M."/>
            <person name="Tan H."/>
            <person name="Huff C.D."/>
            <person name="Hu H."/>
            <person name="Vickrey A.I."/>
            <person name="Nielsen S.C."/>
            <person name="Stringham S.A."/>
            <person name="Hu H."/>
            <person name="Willerslev E."/>
            <person name="Gilbert M.T."/>
            <person name="Yandell M."/>
            <person name="Zhang G."/>
            <person name="Wang J."/>
        </authorList>
    </citation>
    <scope>NUCLEOTIDE SEQUENCE [LARGE SCALE GENOMIC DNA]</scope>
    <source>
        <tissue evidence="2">Blood</tissue>
    </source>
</reference>
<dbReference type="GO" id="GO:0000444">
    <property type="term" value="C:MIS12/MIND type complex"/>
    <property type="evidence" value="ECO:0007669"/>
    <property type="project" value="InterPro"/>
</dbReference>
<feature type="compositionally biased region" description="Basic residues" evidence="1">
    <location>
        <begin position="80"/>
        <end position="99"/>
    </location>
</feature>
<accession>A0A2I0LLK6</accession>
<evidence type="ECO:0000256" key="1">
    <source>
        <dbReference type="SAM" id="MobiDB-lite"/>
    </source>
</evidence>
<dbReference type="PANTHER" id="PTHR14778:SF2">
    <property type="entry name" value="KINETOCHORE-ASSOCIATED PROTEIN DSN1 HOMOLOG"/>
    <property type="match status" value="1"/>
</dbReference>
<dbReference type="EMBL" id="AKCR02000213">
    <property type="protein sequence ID" value="PKK18309.1"/>
    <property type="molecule type" value="Genomic_DNA"/>
</dbReference>
<dbReference type="InterPro" id="IPR013218">
    <property type="entry name" value="Dsn1/Mis13"/>
</dbReference>
<keyword evidence="3" id="KW-1185">Reference proteome</keyword>
<feature type="compositionally biased region" description="Low complexity" evidence="1">
    <location>
        <begin position="267"/>
        <end position="278"/>
    </location>
</feature>
<feature type="region of interest" description="Disordered" evidence="1">
    <location>
        <begin position="1"/>
        <end position="114"/>
    </location>
</feature>
<name>A0A2I0LLK6_COLLI</name>
<comment type="caution">
    <text evidence="2">The sequence shown here is derived from an EMBL/GenBank/DDBJ whole genome shotgun (WGS) entry which is preliminary data.</text>
</comment>
<dbReference type="Pfam" id="PF08202">
    <property type="entry name" value="MIS13"/>
    <property type="match status" value="1"/>
</dbReference>
<evidence type="ECO:0000313" key="2">
    <source>
        <dbReference type="EMBL" id="PKK18309.1"/>
    </source>
</evidence>
<dbReference type="STRING" id="8932.A0A2I0LLK6"/>
<dbReference type="PANTHER" id="PTHR14778">
    <property type="entry name" value="KINETOCHORE-ASSOCIATED PROTEIN DSN1 HOMOLOG"/>
    <property type="match status" value="1"/>
</dbReference>
<proteinExistence type="predicted"/>
<gene>
    <name evidence="2" type="primary">DSN1</name>
    <name evidence="2" type="ORF">A306_00012966</name>
</gene>
<organism evidence="2 3">
    <name type="scientific">Columba livia</name>
    <name type="common">Rock dove</name>
    <dbReference type="NCBI Taxonomy" id="8932"/>
    <lineage>
        <taxon>Eukaryota</taxon>
        <taxon>Metazoa</taxon>
        <taxon>Chordata</taxon>
        <taxon>Craniata</taxon>
        <taxon>Vertebrata</taxon>
        <taxon>Euteleostomi</taxon>
        <taxon>Archelosauria</taxon>
        <taxon>Archosauria</taxon>
        <taxon>Dinosauria</taxon>
        <taxon>Saurischia</taxon>
        <taxon>Theropoda</taxon>
        <taxon>Coelurosauria</taxon>
        <taxon>Aves</taxon>
        <taxon>Neognathae</taxon>
        <taxon>Neoaves</taxon>
        <taxon>Columbimorphae</taxon>
        <taxon>Columbiformes</taxon>
        <taxon>Columbidae</taxon>
        <taxon>Columba</taxon>
    </lineage>
</organism>
<feature type="non-terminal residue" evidence="2">
    <location>
        <position position="1"/>
    </location>
</feature>
<dbReference type="Proteomes" id="UP000053872">
    <property type="component" value="Unassembled WGS sequence"/>
</dbReference>